<proteinExistence type="predicted"/>
<evidence type="ECO:0000313" key="2">
    <source>
        <dbReference type="EMBL" id="OMF48811.1"/>
    </source>
</evidence>
<name>A0A1R1EAH2_9BACL</name>
<dbReference type="Proteomes" id="UP000187172">
    <property type="component" value="Unassembled WGS sequence"/>
</dbReference>
<dbReference type="InterPro" id="IPR008969">
    <property type="entry name" value="CarboxyPept-like_regulatory"/>
</dbReference>
<dbReference type="AlphaFoldDB" id="A0A1R1EAH2"/>
<protein>
    <recommendedName>
        <fullName evidence="4">Carboxypeptidase regulatory-like domain-containing protein</fullName>
    </recommendedName>
</protein>
<keyword evidence="1" id="KW-0732">Signal</keyword>
<dbReference type="Gene3D" id="2.60.40.1120">
    <property type="entry name" value="Carboxypeptidase-like, regulatory domain"/>
    <property type="match status" value="1"/>
</dbReference>
<evidence type="ECO:0008006" key="4">
    <source>
        <dbReference type="Google" id="ProtNLM"/>
    </source>
</evidence>
<dbReference type="RefSeq" id="WP_076175857.1">
    <property type="nucleotide sequence ID" value="NZ_MRTP01000016.1"/>
</dbReference>
<dbReference type="SUPFAM" id="SSF49464">
    <property type="entry name" value="Carboxypeptidase regulatory domain-like"/>
    <property type="match status" value="1"/>
</dbReference>
<feature type="signal peptide" evidence="1">
    <location>
        <begin position="1"/>
        <end position="17"/>
    </location>
</feature>
<dbReference type="EMBL" id="MRTP01000016">
    <property type="protein sequence ID" value="OMF48811.1"/>
    <property type="molecule type" value="Genomic_DNA"/>
</dbReference>
<sequence length="384" mass="41953">MWYLQRLSILIMTVCLAGCAGLPSKPVSSEAPASAQAADQGVQLTVDSPSLRLKQWKSDGSHMTSVHGRLLLDNQPVAGATVHTSQSQIDAPTGKDGSFTLTVDQSLLAETKISIASLKDATVSGKHLTPEMSKRLLTASAMLSVNYPIEVLKVEDDPEDASKVQVHGRVIAGSGDVVSYFQVDKYRMGGVVKDANGRPVENAVVWFDRDQGEGFGKSTPTDQDGRYSIFYWPEDEETNLSVTIGTKRYTLPEGRVFKMPENTSVEIDITLPEEGTVITDRPPYLVSRTSSGAMYTGVLVGLSLPKDVPYSVTIPNKRGEFTVTVAKKVWKQRPAFFETRMSKFVEGRLTWGDTLPAGFVQPAAEDPKHIPFKYDERPAHSTAI</sequence>
<organism evidence="2 3">
    <name type="scientific">Paenibacillus rhizosphaerae</name>
    <dbReference type="NCBI Taxonomy" id="297318"/>
    <lineage>
        <taxon>Bacteria</taxon>
        <taxon>Bacillati</taxon>
        <taxon>Bacillota</taxon>
        <taxon>Bacilli</taxon>
        <taxon>Bacillales</taxon>
        <taxon>Paenibacillaceae</taxon>
        <taxon>Paenibacillus</taxon>
    </lineage>
</organism>
<dbReference type="Pfam" id="PF13620">
    <property type="entry name" value="CarboxypepD_reg"/>
    <property type="match status" value="1"/>
</dbReference>
<reference evidence="2 3" key="1">
    <citation type="submission" date="2016-11" db="EMBL/GenBank/DDBJ databases">
        <title>Paenibacillus species isolates.</title>
        <authorList>
            <person name="Beno S.M."/>
        </authorList>
    </citation>
    <scope>NUCLEOTIDE SEQUENCE [LARGE SCALE GENOMIC DNA]</scope>
    <source>
        <strain evidence="2 3">FSL R5-0378</strain>
    </source>
</reference>
<gene>
    <name evidence="2" type="ORF">BK138_31125</name>
</gene>
<comment type="caution">
    <text evidence="2">The sequence shown here is derived from an EMBL/GenBank/DDBJ whole genome shotgun (WGS) entry which is preliminary data.</text>
</comment>
<feature type="chain" id="PRO_5038435080" description="Carboxypeptidase regulatory-like domain-containing protein" evidence="1">
    <location>
        <begin position="18"/>
        <end position="384"/>
    </location>
</feature>
<evidence type="ECO:0000256" key="1">
    <source>
        <dbReference type="SAM" id="SignalP"/>
    </source>
</evidence>
<keyword evidence="3" id="KW-1185">Reference proteome</keyword>
<accession>A0A1R1EAH2</accession>
<evidence type="ECO:0000313" key="3">
    <source>
        <dbReference type="Proteomes" id="UP000187172"/>
    </source>
</evidence>